<organism evidence="1 2">
    <name type="scientific">Rhizobium grahamii</name>
    <dbReference type="NCBI Taxonomy" id="1120045"/>
    <lineage>
        <taxon>Bacteria</taxon>
        <taxon>Pseudomonadati</taxon>
        <taxon>Pseudomonadota</taxon>
        <taxon>Alphaproteobacteria</taxon>
        <taxon>Hyphomicrobiales</taxon>
        <taxon>Rhizobiaceae</taxon>
        <taxon>Rhizobium/Agrobacterium group</taxon>
        <taxon>Rhizobium</taxon>
    </lineage>
</organism>
<protein>
    <recommendedName>
        <fullName evidence="3">Integrase</fullName>
    </recommendedName>
</protein>
<dbReference type="KEGG" id="rgr:FZ934_24855"/>
<evidence type="ECO:0000313" key="1">
    <source>
        <dbReference type="EMBL" id="QFY63483.1"/>
    </source>
</evidence>
<dbReference type="AlphaFoldDB" id="A0A5Q0CDP6"/>
<geneLocation type="plasmid" evidence="1 2">
    <name>unnamed</name>
</geneLocation>
<evidence type="ECO:0000313" key="2">
    <source>
        <dbReference type="Proteomes" id="UP000326881"/>
    </source>
</evidence>
<gene>
    <name evidence="1" type="ORF">FZ934_24855</name>
</gene>
<name>A0A5Q0CDP6_9HYPH</name>
<dbReference type="Proteomes" id="UP000326881">
    <property type="component" value="Plasmid unnamed"/>
</dbReference>
<keyword evidence="1" id="KW-0614">Plasmid</keyword>
<dbReference type="EMBL" id="CP043499">
    <property type="protein sequence ID" value="QFY63483.1"/>
    <property type="molecule type" value="Genomic_DNA"/>
</dbReference>
<proteinExistence type="predicted"/>
<dbReference type="RefSeq" id="WP_153273444.1">
    <property type="nucleotide sequence ID" value="NZ_CP043499.1"/>
</dbReference>
<reference evidence="1 2" key="1">
    <citation type="submission" date="2019-08" db="EMBL/GenBank/DDBJ databases">
        <title>Prosopis cineraria nodule microbiome.</title>
        <authorList>
            <person name="Ali R."/>
            <person name="Chaluvadi S.R."/>
            <person name="Wang X."/>
        </authorList>
    </citation>
    <scope>NUCLEOTIDE SEQUENCE [LARGE SCALE GENOMIC DNA]</scope>
    <source>
        <strain evidence="1 2">BG7</strain>
        <plasmid evidence="1 2">unnamed</plasmid>
    </source>
</reference>
<dbReference type="OrthoDB" id="8368662at2"/>
<keyword evidence="2" id="KW-1185">Reference proteome</keyword>
<accession>A0A5Q0CDP6</accession>
<sequence>MSYGDKAATETRTRDGYLYDPEQDHWYIIDPWSKHHFDFETVPVPPALKGKFKQFVTTCLRLKPVITAHSYYRFTRAFLHRVWESDPTATQITDAHVLNDRASRALSPFVILKVSAALRYWSKIELPGLTRAAALLLATPTGLSPNQNLFVARLFDPLKGAFSTLEFDGLTSTLHREFAAGNVDLDSYAISLLQMVLGLRPTQTASFLVKDLSVEEADGGKVYRLNVPRAKQPGDIIDTPLLSGDWFLSSGLSLKPKCAL</sequence>
<evidence type="ECO:0008006" key="3">
    <source>
        <dbReference type="Google" id="ProtNLM"/>
    </source>
</evidence>